<accession>A0A498C7E5</accession>
<protein>
    <recommendedName>
        <fullName evidence="3">DUF2188 family protein</fullName>
    </recommendedName>
</protein>
<dbReference type="Proteomes" id="UP000275461">
    <property type="component" value="Unassembled WGS sequence"/>
</dbReference>
<evidence type="ECO:0000313" key="2">
    <source>
        <dbReference type="Proteomes" id="UP000275461"/>
    </source>
</evidence>
<sequence>MQARRTPFPCPVIKLVEHARSWEITYFNSHGHVQHIATAKSEPGALRVARQVAELYGYKGKVLIQNAHGLFEDRI</sequence>
<evidence type="ECO:0008006" key="3">
    <source>
        <dbReference type="Google" id="ProtNLM"/>
    </source>
</evidence>
<dbReference type="OrthoDB" id="9854158at2"/>
<comment type="caution">
    <text evidence="1">The sequence shown here is derived from an EMBL/GenBank/DDBJ whole genome shotgun (WGS) entry which is preliminary data.</text>
</comment>
<keyword evidence="2" id="KW-1185">Reference proteome</keyword>
<proteinExistence type="predicted"/>
<name>A0A498C7E5_9GAMM</name>
<gene>
    <name evidence="1" type="ORF">DFR31_0912</name>
</gene>
<organism evidence="1 2">
    <name type="scientific">Alkalispirillum mobile</name>
    <dbReference type="NCBI Taxonomy" id="85925"/>
    <lineage>
        <taxon>Bacteria</taxon>
        <taxon>Pseudomonadati</taxon>
        <taxon>Pseudomonadota</taxon>
        <taxon>Gammaproteobacteria</taxon>
        <taxon>Chromatiales</taxon>
        <taxon>Ectothiorhodospiraceae</taxon>
        <taxon>Alkalispirillum</taxon>
    </lineage>
</organism>
<dbReference type="AlphaFoldDB" id="A0A498C7E5"/>
<dbReference type="RefSeq" id="WP_121441441.1">
    <property type="nucleotide sequence ID" value="NZ_RCDA01000001.1"/>
</dbReference>
<evidence type="ECO:0000313" key="1">
    <source>
        <dbReference type="EMBL" id="RLK50999.1"/>
    </source>
</evidence>
<reference evidence="1 2" key="1">
    <citation type="submission" date="2018-10" db="EMBL/GenBank/DDBJ databases">
        <title>Genomic Encyclopedia of Type Strains, Phase IV (KMG-IV): sequencing the most valuable type-strain genomes for metagenomic binning, comparative biology and taxonomic classification.</title>
        <authorList>
            <person name="Goeker M."/>
        </authorList>
    </citation>
    <scope>NUCLEOTIDE SEQUENCE [LARGE SCALE GENOMIC DNA]</scope>
    <source>
        <strain evidence="1 2">DSM 12769</strain>
    </source>
</reference>
<dbReference type="EMBL" id="RCDA01000001">
    <property type="protein sequence ID" value="RLK50999.1"/>
    <property type="molecule type" value="Genomic_DNA"/>
</dbReference>